<keyword evidence="1" id="KW-0472">Membrane</keyword>
<dbReference type="PROSITE" id="PS51257">
    <property type="entry name" value="PROKAR_LIPOPROTEIN"/>
    <property type="match status" value="1"/>
</dbReference>
<keyword evidence="1" id="KW-1133">Transmembrane helix</keyword>
<proteinExistence type="predicted"/>
<name>A0A0K2VBC4_LEPSM</name>
<evidence type="ECO:0000313" key="2">
    <source>
        <dbReference type="EMBL" id="CDW47799.1"/>
    </source>
</evidence>
<dbReference type="AlphaFoldDB" id="A0A0K2VBC4"/>
<protein>
    <submittedName>
        <fullName evidence="2">Uncharacterized protein</fullName>
    </submittedName>
</protein>
<organism evidence="2">
    <name type="scientific">Lepeophtheirus salmonis</name>
    <name type="common">Salmon louse</name>
    <name type="synonym">Caligus salmonis</name>
    <dbReference type="NCBI Taxonomy" id="72036"/>
    <lineage>
        <taxon>Eukaryota</taxon>
        <taxon>Metazoa</taxon>
        <taxon>Ecdysozoa</taxon>
        <taxon>Arthropoda</taxon>
        <taxon>Crustacea</taxon>
        <taxon>Multicrustacea</taxon>
        <taxon>Hexanauplia</taxon>
        <taxon>Copepoda</taxon>
        <taxon>Siphonostomatoida</taxon>
        <taxon>Caligidae</taxon>
        <taxon>Lepeophtheirus</taxon>
    </lineage>
</organism>
<reference evidence="2" key="1">
    <citation type="submission" date="2014-05" db="EMBL/GenBank/DDBJ databases">
        <authorList>
            <person name="Chronopoulou M."/>
        </authorList>
    </citation>
    <scope>NUCLEOTIDE SEQUENCE</scope>
    <source>
        <tissue evidence="2">Whole organism</tissue>
    </source>
</reference>
<evidence type="ECO:0000256" key="1">
    <source>
        <dbReference type="SAM" id="Phobius"/>
    </source>
</evidence>
<dbReference type="EMBL" id="HACA01030438">
    <property type="protein sequence ID" value="CDW47799.1"/>
    <property type="molecule type" value="Transcribed_RNA"/>
</dbReference>
<accession>A0A0K2VBC4</accession>
<feature type="transmembrane region" description="Helical" evidence="1">
    <location>
        <begin position="17"/>
        <end position="38"/>
    </location>
</feature>
<keyword evidence="1" id="KW-0812">Transmembrane</keyword>
<sequence length="53" mass="6535">MFRKLTIIYLSHFKSTIVMYFIFPFLLFLCSCIIFYVLKYCILHRINSRVFCK</sequence>